<dbReference type="EMBL" id="LRIE01000080">
    <property type="protein sequence ID" value="KZM34409.1"/>
    <property type="molecule type" value="Genomic_DNA"/>
</dbReference>
<dbReference type="STRING" id="43678.OJAG_29730"/>
<sequence>MQPEPPPLLRPERRGRFGMDRVGSVATTLVLLAMVALWLVPTAVDEGTPPTETEIPAGRIVTVSDGASTATIRFPAGWSTTADISPSGDASESTFEGASLTVDRAGVGVQIEVASGVENANVFFARRARLAELSTGTSLYDARIVSEGDPAEVSGVFRSDGPAAAALTVKVTRQYAQGGVSILAYGTSSDLQAQSEAVATLVKAVTIS</sequence>
<keyword evidence="1" id="KW-0812">Transmembrane</keyword>
<protein>
    <recommendedName>
        <fullName evidence="4">PsbP C-terminal domain-containing protein</fullName>
    </recommendedName>
</protein>
<dbReference type="Proteomes" id="UP000076447">
    <property type="component" value="Unassembled WGS sequence"/>
</dbReference>
<dbReference type="OrthoDB" id="9914206at2"/>
<dbReference type="PATRIC" id="fig|43678.3.peg.3113"/>
<keyword evidence="1" id="KW-0472">Membrane</keyword>
<evidence type="ECO:0000313" key="3">
    <source>
        <dbReference type="Proteomes" id="UP000076447"/>
    </source>
</evidence>
<evidence type="ECO:0000313" key="2">
    <source>
        <dbReference type="EMBL" id="KZM34409.1"/>
    </source>
</evidence>
<feature type="transmembrane region" description="Helical" evidence="1">
    <location>
        <begin position="21"/>
        <end position="40"/>
    </location>
</feature>
<evidence type="ECO:0000256" key="1">
    <source>
        <dbReference type="SAM" id="Phobius"/>
    </source>
</evidence>
<gene>
    <name evidence="2" type="ORF">OJAG_29730</name>
</gene>
<comment type="caution">
    <text evidence="2">The sequence shown here is derived from an EMBL/GenBank/DDBJ whole genome shotgun (WGS) entry which is preliminary data.</text>
</comment>
<dbReference type="RefSeq" id="WP_068709423.1">
    <property type="nucleotide sequence ID" value="NZ_LRIE01000080.1"/>
</dbReference>
<name>A0A163QQ37_9CELL</name>
<accession>A0A163QQ37</accession>
<dbReference type="AlphaFoldDB" id="A0A163QQ37"/>
<keyword evidence="1" id="KW-1133">Transmembrane helix</keyword>
<reference evidence="2 3" key="1">
    <citation type="submission" date="2016-01" db="EMBL/GenBank/DDBJ databases">
        <title>Genome sequence of Oerskovia enterophila VJag, an agar and cellulose degrading bacterium.</title>
        <authorList>
            <person name="Poehlein A."/>
            <person name="Jag V."/>
            <person name="Bengelsdorf F."/>
            <person name="Duerre P."/>
            <person name="Daniel R."/>
        </authorList>
    </citation>
    <scope>NUCLEOTIDE SEQUENCE [LARGE SCALE GENOMIC DNA]</scope>
    <source>
        <strain evidence="2 3">VJag</strain>
    </source>
</reference>
<organism evidence="2 3">
    <name type="scientific">Oerskovia enterophila</name>
    <dbReference type="NCBI Taxonomy" id="43678"/>
    <lineage>
        <taxon>Bacteria</taxon>
        <taxon>Bacillati</taxon>
        <taxon>Actinomycetota</taxon>
        <taxon>Actinomycetes</taxon>
        <taxon>Micrococcales</taxon>
        <taxon>Cellulomonadaceae</taxon>
        <taxon>Oerskovia</taxon>
    </lineage>
</organism>
<proteinExistence type="predicted"/>
<evidence type="ECO:0008006" key="4">
    <source>
        <dbReference type="Google" id="ProtNLM"/>
    </source>
</evidence>